<dbReference type="InterPro" id="IPR013320">
    <property type="entry name" value="ConA-like_dom_sf"/>
</dbReference>
<evidence type="ECO:0000313" key="5">
    <source>
        <dbReference type="EMBL" id="CAL4132591.1"/>
    </source>
</evidence>
<dbReference type="PANTHER" id="PTHR15036:SF85">
    <property type="entry name" value="SP2353, ISOFORM A"/>
    <property type="match status" value="1"/>
</dbReference>
<protein>
    <submittedName>
        <fullName evidence="5">Uncharacterized protein</fullName>
    </submittedName>
</protein>
<keyword evidence="6" id="KW-1185">Reference proteome</keyword>
<feature type="non-terminal residue" evidence="5">
    <location>
        <position position="1"/>
    </location>
</feature>
<feature type="non-terminal residue" evidence="5">
    <location>
        <position position="149"/>
    </location>
</feature>
<dbReference type="Proteomes" id="UP001497623">
    <property type="component" value="Unassembled WGS sequence"/>
</dbReference>
<sequence>GSGTGNIIVNSLKVNDGHWHHITLERFGSKAQVCVDSSQCRQGHSPGSSDLLNLENPHLYLGAEVHLPNYAKHGLVGCIDQPMLDNQRLPLKYTEKSKVASLLTMNDVTTHCPVLLIPPGPCGSHPCYNGGTCIDGNNSFICQCLPRFQ</sequence>
<dbReference type="AlphaFoldDB" id="A0AAV2RPT2"/>
<evidence type="ECO:0000256" key="2">
    <source>
        <dbReference type="PROSITE-ProRule" id="PRU00076"/>
    </source>
</evidence>
<dbReference type="EMBL" id="CAXKWB010027845">
    <property type="protein sequence ID" value="CAL4132591.1"/>
    <property type="molecule type" value="Genomic_DNA"/>
</dbReference>
<feature type="domain" description="Laminin G" evidence="3">
    <location>
        <begin position="1"/>
        <end position="112"/>
    </location>
</feature>
<keyword evidence="2" id="KW-0245">EGF-like domain</keyword>
<evidence type="ECO:0000259" key="4">
    <source>
        <dbReference type="PROSITE" id="PS50026"/>
    </source>
</evidence>
<dbReference type="CDD" id="cd00054">
    <property type="entry name" value="EGF_CA"/>
    <property type="match status" value="1"/>
</dbReference>
<evidence type="ECO:0000256" key="1">
    <source>
        <dbReference type="ARBA" id="ARBA00023157"/>
    </source>
</evidence>
<dbReference type="InterPro" id="IPR001791">
    <property type="entry name" value="Laminin_G"/>
</dbReference>
<dbReference type="InterPro" id="IPR000742">
    <property type="entry name" value="EGF"/>
</dbReference>
<dbReference type="PROSITE" id="PS00010">
    <property type="entry name" value="ASX_HYDROXYL"/>
    <property type="match status" value="1"/>
</dbReference>
<dbReference type="InterPro" id="IPR050372">
    <property type="entry name" value="Neurexin-related_CASP"/>
</dbReference>
<dbReference type="CDD" id="cd00110">
    <property type="entry name" value="LamG"/>
    <property type="match status" value="1"/>
</dbReference>
<dbReference type="Gene3D" id="2.60.120.200">
    <property type="match status" value="1"/>
</dbReference>
<dbReference type="PROSITE" id="PS50026">
    <property type="entry name" value="EGF_3"/>
    <property type="match status" value="1"/>
</dbReference>
<dbReference type="SUPFAM" id="SSF49899">
    <property type="entry name" value="Concanavalin A-like lectins/glucanases"/>
    <property type="match status" value="1"/>
</dbReference>
<dbReference type="PROSITE" id="PS50025">
    <property type="entry name" value="LAM_G_DOMAIN"/>
    <property type="match status" value="1"/>
</dbReference>
<accession>A0AAV2RPT2</accession>
<dbReference type="SUPFAM" id="SSF57196">
    <property type="entry name" value="EGF/Laminin"/>
    <property type="match status" value="1"/>
</dbReference>
<reference evidence="5 6" key="1">
    <citation type="submission" date="2024-05" db="EMBL/GenBank/DDBJ databases">
        <authorList>
            <person name="Wallberg A."/>
        </authorList>
    </citation>
    <scope>NUCLEOTIDE SEQUENCE [LARGE SCALE GENOMIC DNA]</scope>
</reference>
<dbReference type="Pfam" id="PF00008">
    <property type="entry name" value="EGF"/>
    <property type="match status" value="1"/>
</dbReference>
<dbReference type="GO" id="GO:0016020">
    <property type="term" value="C:membrane"/>
    <property type="evidence" value="ECO:0007669"/>
    <property type="project" value="UniProtKB-SubCell"/>
</dbReference>
<dbReference type="InterPro" id="IPR000152">
    <property type="entry name" value="EGF-type_Asp/Asn_hydroxyl_site"/>
</dbReference>
<feature type="domain" description="EGF-like" evidence="4">
    <location>
        <begin position="118"/>
        <end position="149"/>
    </location>
</feature>
<gene>
    <name evidence="5" type="ORF">MNOR_LOCUS27031</name>
</gene>
<evidence type="ECO:0000259" key="3">
    <source>
        <dbReference type="PROSITE" id="PS50025"/>
    </source>
</evidence>
<evidence type="ECO:0000313" key="6">
    <source>
        <dbReference type="Proteomes" id="UP001497623"/>
    </source>
</evidence>
<dbReference type="Pfam" id="PF02210">
    <property type="entry name" value="Laminin_G_2"/>
    <property type="match status" value="1"/>
</dbReference>
<comment type="caution">
    <text evidence="2">Lacks conserved residue(s) required for the propagation of feature annotation.</text>
</comment>
<comment type="caution">
    <text evidence="5">The sequence shown here is derived from an EMBL/GenBank/DDBJ whole genome shotgun (WGS) entry which is preliminary data.</text>
</comment>
<organism evidence="5 6">
    <name type="scientific">Meganyctiphanes norvegica</name>
    <name type="common">Northern krill</name>
    <name type="synonym">Thysanopoda norvegica</name>
    <dbReference type="NCBI Taxonomy" id="48144"/>
    <lineage>
        <taxon>Eukaryota</taxon>
        <taxon>Metazoa</taxon>
        <taxon>Ecdysozoa</taxon>
        <taxon>Arthropoda</taxon>
        <taxon>Crustacea</taxon>
        <taxon>Multicrustacea</taxon>
        <taxon>Malacostraca</taxon>
        <taxon>Eumalacostraca</taxon>
        <taxon>Eucarida</taxon>
        <taxon>Euphausiacea</taxon>
        <taxon>Euphausiidae</taxon>
        <taxon>Meganyctiphanes</taxon>
    </lineage>
</organism>
<name>A0AAV2RPT2_MEGNR</name>
<keyword evidence="1" id="KW-1015">Disulfide bond</keyword>
<proteinExistence type="predicted"/>
<dbReference type="PANTHER" id="PTHR15036">
    <property type="entry name" value="PIKACHURIN-LIKE PROTEIN"/>
    <property type="match status" value="1"/>
</dbReference>
<dbReference type="Gene3D" id="2.10.25.10">
    <property type="entry name" value="Laminin"/>
    <property type="match status" value="1"/>
</dbReference>